<dbReference type="InterPro" id="IPR000504">
    <property type="entry name" value="RRM_dom"/>
</dbReference>
<dbReference type="SMART" id="SM00360">
    <property type="entry name" value="RRM"/>
    <property type="match status" value="2"/>
</dbReference>
<dbReference type="OrthoDB" id="1049195at2759"/>
<feature type="compositionally biased region" description="Polar residues" evidence="3">
    <location>
        <begin position="385"/>
        <end position="397"/>
    </location>
</feature>
<reference evidence="5" key="1">
    <citation type="submission" date="2019-10" db="EMBL/GenBank/DDBJ databases">
        <authorList>
            <consortium name="DOE Joint Genome Institute"/>
            <person name="Kuo A."/>
            <person name="Miyauchi S."/>
            <person name="Kiss E."/>
            <person name="Drula E."/>
            <person name="Kohler A."/>
            <person name="Sanchez-Garcia M."/>
            <person name="Andreopoulos B."/>
            <person name="Barry K.W."/>
            <person name="Bonito G."/>
            <person name="Buee M."/>
            <person name="Carver A."/>
            <person name="Chen C."/>
            <person name="Cichocki N."/>
            <person name="Clum A."/>
            <person name="Culley D."/>
            <person name="Crous P.W."/>
            <person name="Fauchery L."/>
            <person name="Girlanda M."/>
            <person name="Hayes R."/>
            <person name="Keri Z."/>
            <person name="LaButti K."/>
            <person name="Lipzen A."/>
            <person name="Lombard V."/>
            <person name="Magnuson J."/>
            <person name="Maillard F."/>
            <person name="Morin E."/>
            <person name="Murat C."/>
            <person name="Nolan M."/>
            <person name="Ohm R."/>
            <person name="Pangilinan J."/>
            <person name="Pereira M."/>
            <person name="Perotto S."/>
            <person name="Peter M."/>
            <person name="Riley R."/>
            <person name="Sitrit Y."/>
            <person name="Stielow B."/>
            <person name="Szollosi G."/>
            <person name="Zifcakova L."/>
            <person name="Stursova M."/>
            <person name="Spatafora J.W."/>
            <person name="Tedersoo L."/>
            <person name="Vaario L.-M."/>
            <person name="Yamada A."/>
            <person name="Yan M."/>
            <person name="Wang P."/>
            <person name="Xu J."/>
            <person name="Bruns T."/>
            <person name="Baldrian P."/>
            <person name="Vilgalys R."/>
            <person name="Henrissat B."/>
            <person name="Grigoriev I.V."/>
            <person name="Hibbett D."/>
            <person name="Nagy L.G."/>
            <person name="Martin F.M."/>
        </authorList>
    </citation>
    <scope>NUCLEOTIDE SEQUENCE</scope>
    <source>
        <strain evidence="5">Prilba</strain>
    </source>
</reference>
<feature type="region of interest" description="Disordered" evidence="3">
    <location>
        <begin position="709"/>
        <end position="768"/>
    </location>
</feature>
<reference evidence="5" key="2">
    <citation type="journal article" date="2020" name="Nat. Commun.">
        <title>Large-scale genome sequencing of mycorrhizal fungi provides insights into the early evolution of symbiotic traits.</title>
        <authorList>
            <person name="Miyauchi S."/>
            <person name="Kiss E."/>
            <person name="Kuo A."/>
            <person name="Drula E."/>
            <person name="Kohler A."/>
            <person name="Sanchez-Garcia M."/>
            <person name="Morin E."/>
            <person name="Andreopoulos B."/>
            <person name="Barry K.W."/>
            <person name="Bonito G."/>
            <person name="Buee M."/>
            <person name="Carver A."/>
            <person name="Chen C."/>
            <person name="Cichocki N."/>
            <person name="Clum A."/>
            <person name="Culley D."/>
            <person name="Crous P.W."/>
            <person name="Fauchery L."/>
            <person name="Girlanda M."/>
            <person name="Hayes R.D."/>
            <person name="Keri Z."/>
            <person name="LaButti K."/>
            <person name="Lipzen A."/>
            <person name="Lombard V."/>
            <person name="Magnuson J."/>
            <person name="Maillard F."/>
            <person name="Murat C."/>
            <person name="Nolan M."/>
            <person name="Ohm R.A."/>
            <person name="Pangilinan J."/>
            <person name="Pereira M.F."/>
            <person name="Perotto S."/>
            <person name="Peter M."/>
            <person name="Pfister S."/>
            <person name="Riley R."/>
            <person name="Sitrit Y."/>
            <person name="Stielow J.B."/>
            <person name="Szollosi G."/>
            <person name="Zifcakova L."/>
            <person name="Stursova M."/>
            <person name="Spatafora J.W."/>
            <person name="Tedersoo L."/>
            <person name="Vaario L.M."/>
            <person name="Yamada A."/>
            <person name="Yan M."/>
            <person name="Wang P."/>
            <person name="Xu J."/>
            <person name="Bruns T."/>
            <person name="Baldrian P."/>
            <person name="Vilgalys R."/>
            <person name="Dunand C."/>
            <person name="Henrissat B."/>
            <person name="Grigoriev I.V."/>
            <person name="Hibbett D."/>
            <person name="Nagy L.G."/>
            <person name="Martin F.M."/>
        </authorList>
    </citation>
    <scope>NUCLEOTIDE SEQUENCE</scope>
    <source>
        <strain evidence="5">Prilba</strain>
    </source>
</reference>
<dbReference type="GO" id="GO:0005634">
    <property type="term" value="C:nucleus"/>
    <property type="evidence" value="ECO:0007669"/>
    <property type="project" value="TreeGrafter"/>
</dbReference>
<dbReference type="GO" id="GO:0005737">
    <property type="term" value="C:cytoplasm"/>
    <property type="evidence" value="ECO:0007669"/>
    <property type="project" value="TreeGrafter"/>
</dbReference>
<dbReference type="SUPFAM" id="SSF54928">
    <property type="entry name" value="RNA-binding domain, RBD"/>
    <property type="match status" value="2"/>
</dbReference>
<feature type="region of interest" description="Disordered" evidence="3">
    <location>
        <begin position="365"/>
        <end position="406"/>
    </location>
</feature>
<comment type="caution">
    <text evidence="5">The sequence shown here is derived from an EMBL/GenBank/DDBJ whole genome shotgun (WGS) entry which is preliminary data.</text>
</comment>
<keyword evidence="6" id="KW-1185">Reference proteome</keyword>
<dbReference type="PANTHER" id="PTHR23003:SF64">
    <property type="entry name" value="RRM DOMAIN-CONTAINING PROTEIN"/>
    <property type="match status" value="1"/>
</dbReference>
<dbReference type="AlphaFoldDB" id="A0A9P5N1C4"/>
<feature type="region of interest" description="Disordered" evidence="3">
    <location>
        <begin position="1"/>
        <end position="38"/>
    </location>
</feature>
<dbReference type="Gene3D" id="3.30.70.330">
    <property type="match status" value="2"/>
</dbReference>
<keyword evidence="1 2" id="KW-0694">RNA-binding</keyword>
<evidence type="ECO:0000256" key="1">
    <source>
        <dbReference type="ARBA" id="ARBA00022884"/>
    </source>
</evidence>
<dbReference type="PROSITE" id="PS50102">
    <property type="entry name" value="RRM"/>
    <property type="match status" value="2"/>
</dbReference>
<dbReference type="Proteomes" id="UP000759537">
    <property type="component" value="Unassembled WGS sequence"/>
</dbReference>
<dbReference type="FunFam" id="3.30.70.330:FF:000145">
    <property type="entry name" value="Putative RNP domain-containing protein"/>
    <property type="match status" value="1"/>
</dbReference>
<feature type="compositionally biased region" description="Low complexity" evidence="3">
    <location>
        <begin position="1"/>
        <end position="27"/>
    </location>
</feature>
<evidence type="ECO:0000313" key="6">
    <source>
        <dbReference type="Proteomes" id="UP000759537"/>
    </source>
</evidence>
<dbReference type="Pfam" id="PF00076">
    <property type="entry name" value="RRM_1"/>
    <property type="match status" value="2"/>
</dbReference>
<gene>
    <name evidence="5" type="ORF">DFH94DRAFT_724619</name>
</gene>
<dbReference type="InterPro" id="IPR050374">
    <property type="entry name" value="RRT5_SRSF_SR"/>
</dbReference>
<dbReference type="GO" id="GO:0003729">
    <property type="term" value="F:mRNA binding"/>
    <property type="evidence" value="ECO:0007669"/>
    <property type="project" value="TreeGrafter"/>
</dbReference>
<name>A0A9P5N1C4_9AGAM</name>
<accession>A0A9P5N1C4</accession>
<evidence type="ECO:0000256" key="2">
    <source>
        <dbReference type="PROSITE-ProRule" id="PRU00176"/>
    </source>
</evidence>
<evidence type="ECO:0000256" key="3">
    <source>
        <dbReference type="SAM" id="MobiDB-lite"/>
    </source>
</evidence>
<dbReference type="InterPro" id="IPR012677">
    <property type="entry name" value="Nucleotide-bd_a/b_plait_sf"/>
</dbReference>
<evidence type="ECO:0000313" key="5">
    <source>
        <dbReference type="EMBL" id="KAF8483837.1"/>
    </source>
</evidence>
<protein>
    <recommendedName>
        <fullName evidence="4">RRM domain-containing protein</fullName>
    </recommendedName>
</protein>
<evidence type="ECO:0000259" key="4">
    <source>
        <dbReference type="PROSITE" id="PS50102"/>
    </source>
</evidence>
<proteinExistence type="predicted"/>
<feature type="domain" description="RRM" evidence="4">
    <location>
        <begin position="68"/>
        <end position="145"/>
    </location>
</feature>
<dbReference type="EMBL" id="WHVB01000004">
    <property type="protein sequence ID" value="KAF8483837.1"/>
    <property type="molecule type" value="Genomic_DNA"/>
</dbReference>
<feature type="compositionally biased region" description="Basic and acidic residues" evidence="3">
    <location>
        <begin position="750"/>
        <end position="759"/>
    </location>
</feature>
<feature type="region of interest" description="Disordered" evidence="3">
    <location>
        <begin position="431"/>
        <end position="525"/>
    </location>
</feature>
<dbReference type="GO" id="GO:1990904">
    <property type="term" value="C:ribonucleoprotein complex"/>
    <property type="evidence" value="ECO:0007669"/>
    <property type="project" value="TreeGrafter"/>
</dbReference>
<feature type="compositionally biased region" description="Polar residues" evidence="3">
    <location>
        <begin position="712"/>
        <end position="721"/>
    </location>
</feature>
<sequence length="792" mass="84609">MDVQSSLNIIQSTSSSPSSAIGPALSSNPPPPLPVHSPTSEEIDAVIQQATSAVSSDGRHVPLKDTRTQLFVGNLPYRVRWQDLKDLFRKAGTVLRADVSLGPDNRSRGHGTVLLATAEDAGRAVDMFNGYSWQSRVLEVRLDRLPSDFDNFSNPASGYHTPSLISSHAPVIASLRPPYGFPTSLPTISPLSSTSFVPQIPLRSALDESNPDHSMAFGHDRPTTAGGISRNLFVGNLPFHCQWQDLKDLFRQAGTILRADVALGQDGRSRGFGTVVFATEHDAERAMNMFNGYQLSVPWSSIRLLDLFFSSYEYNGRPLKVHYDKFMPSIGQSLTAPSSPLLTSLFPGVNVASLASMANVTVRPTSSCSTPLPPTQPPHSLDYTAYNSSRVKSSSPPLNVFPSLPRSQPQAVLPRLGTTSEHQLLAHLSTGLGFPDAMNTNSSLPRKESPDSPTPPSSSAGIPSTKGSRVSSPPLHLPQPLLKQEFPSHPPPQHHTRETPALAEQMSPPSRQRAHTHPAHPGPISIPPPSAFIVPPTHTLSPVSPMFAPGTRVSPSLKPGVSIQTPLVHPHSPFHHPMYSHARSPLQHPGLPPSLNMTPSGLPPITPSMPSFQFVSGPSTLPHSNHPAVAFSPASTMSPGAFWGRPGGNPLTNAAVGAPVTKGQSGEEVDYFLGTGNILTDEISRKEPEDGTGEGQTALGLAMENGVDQKVSRSNGTSGQGSAKVRTGGSGIDEVIEQSRRSLNISHAENTGRTEEQDSRTLSPFKDTDQVAVVWSGGRVSPRSHTARAQSN</sequence>
<feature type="compositionally biased region" description="Polar residues" evidence="3">
    <location>
        <begin position="460"/>
        <end position="471"/>
    </location>
</feature>
<organism evidence="5 6">
    <name type="scientific">Russula ochroleuca</name>
    <dbReference type="NCBI Taxonomy" id="152965"/>
    <lineage>
        <taxon>Eukaryota</taxon>
        <taxon>Fungi</taxon>
        <taxon>Dikarya</taxon>
        <taxon>Basidiomycota</taxon>
        <taxon>Agaricomycotina</taxon>
        <taxon>Agaricomycetes</taxon>
        <taxon>Russulales</taxon>
        <taxon>Russulaceae</taxon>
        <taxon>Russula</taxon>
    </lineage>
</organism>
<feature type="domain" description="RRM" evidence="4">
    <location>
        <begin position="230"/>
        <end position="326"/>
    </location>
</feature>
<dbReference type="InterPro" id="IPR035979">
    <property type="entry name" value="RBD_domain_sf"/>
</dbReference>
<dbReference type="PANTHER" id="PTHR23003">
    <property type="entry name" value="RNA RECOGNITION MOTIF RRM DOMAIN CONTAINING PROTEIN"/>
    <property type="match status" value="1"/>
</dbReference>